<proteinExistence type="predicted"/>
<name>A0A4V1C4P3_PYROR</name>
<evidence type="ECO:0000256" key="1">
    <source>
        <dbReference type="ARBA" id="ARBA00022679"/>
    </source>
</evidence>
<accession>A0A4V1C4P3</accession>
<dbReference type="GO" id="GO:0016740">
    <property type="term" value="F:transferase activity"/>
    <property type="evidence" value="ECO:0007669"/>
    <property type="project" value="UniProtKB-KW"/>
</dbReference>
<protein>
    <recommendedName>
        <fullName evidence="4">S-adenosyl-L-methionine-dependent methyltransferase</fullName>
    </recommendedName>
</protein>
<dbReference type="SUPFAM" id="SSF53335">
    <property type="entry name" value="S-adenosyl-L-methionine-dependent methyltransferases"/>
    <property type="match status" value="1"/>
</dbReference>
<dbReference type="EMBL" id="CP034204">
    <property type="protein sequence ID" value="QBZ53585.1"/>
    <property type="molecule type" value="Genomic_DNA"/>
</dbReference>
<organism evidence="2 3">
    <name type="scientific">Pyricularia oryzae</name>
    <name type="common">Rice blast fungus</name>
    <name type="synonym">Magnaporthe oryzae</name>
    <dbReference type="NCBI Taxonomy" id="318829"/>
    <lineage>
        <taxon>Eukaryota</taxon>
        <taxon>Fungi</taxon>
        <taxon>Dikarya</taxon>
        <taxon>Ascomycota</taxon>
        <taxon>Pezizomycotina</taxon>
        <taxon>Sordariomycetes</taxon>
        <taxon>Sordariomycetidae</taxon>
        <taxon>Magnaporthales</taxon>
        <taxon>Pyriculariaceae</taxon>
        <taxon>Pyricularia</taxon>
    </lineage>
</organism>
<evidence type="ECO:0008006" key="4">
    <source>
        <dbReference type="Google" id="ProtNLM"/>
    </source>
</evidence>
<dbReference type="Gene3D" id="3.40.50.150">
    <property type="entry name" value="Vaccinia Virus protein VP39"/>
    <property type="match status" value="1"/>
</dbReference>
<dbReference type="AlphaFoldDB" id="A0A4V1C4P3"/>
<evidence type="ECO:0000313" key="3">
    <source>
        <dbReference type="Proteomes" id="UP000294847"/>
    </source>
</evidence>
<keyword evidence="1" id="KW-0808">Transferase</keyword>
<dbReference type="PANTHER" id="PTHR43861:SF3">
    <property type="entry name" value="PUTATIVE (AFU_ORTHOLOGUE AFUA_2G14390)-RELATED"/>
    <property type="match status" value="1"/>
</dbReference>
<dbReference type="Pfam" id="PF13489">
    <property type="entry name" value="Methyltransf_23"/>
    <property type="match status" value="1"/>
</dbReference>
<gene>
    <name evidence="2" type="ORF">PoMZ_09273</name>
</gene>
<sequence length="263" mass="28085">MASSLDVNNARFNAEAAEWDNNVKHVESTQKALDAISRHIPAFADGNAKALTWPGLQTDLDVLEIGCGTGLLSFLLAPHVRTLIGVDTASGMLSGFDAKLAALPDRAAANLTSVNVLLQDPDDAALQKAAADLDSRIAGSTAASRPRRFDLIVSHLTLHHIPSMPEIFGTLAACLKPGGRVALTDYEDYGDEAIAFHPVAKREGVERHGIRRAEVVGAMRGAGLVDVGVEEAFVLRKEVEAEGGKPAREMDFPFLIMLGKKKE</sequence>
<dbReference type="CDD" id="cd02440">
    <property type="entry name" value="AdoMet_MTases"/>
    <property type="match status" value="1"/>
</dbReference>
<dbReference type="Proteomes" id="UP000294847">
    <property type="component" value="Chromosome 1"/>
</dbReference>
<dbReference type="InterPro" id="IPR029063">
    <property type="entry name" value="SAM-dependent_MTases_sf"/>
</dbReference>
<dbReference type="PANTHER" id="PTHR43861">
    <property type="entry name" value="TRANS-ACONITATE 2-METHYLTRANSFERASE-RELATED"/>
    <property type="match status" value="1"/>
</dbReference>
<reference evidence="2 3" key="1">
    <citation type="journal article" date="2019" name="Mol. Biol. Evol.">
        <title>Blast fungal genomes show frequent chromosomal changes, gene gains and losses, and effector gene turnover.</title>
        <authorList>
            <person name="Gomez Luciano L.B."/>
            <person name="Jason Tsai I."/>
            <person name="Chuma I."/>
            <person name="Tosa Y."/>
            <person name="Chen Y.H."/>
            <person name="Li J.Y."/>
            <person name="Li M.Y."/>
            <person name="Jade Lu M.Y."/>
            <person name="Nakayashiki H."/>
            <person name="Li W.H."/>
        </authorList>
    </citation>
    <scope>NUCLEOTIDE SEQUENCE [LARGE SCALE GENOMIC DNA]</scope>
    <source>
        <strain evidence="2">MZ5-1-6</strain>
    </source>
</reference>
<evidence type="ECO:0000313" key="2">
    <source>
        <dbReference type="EMBL" id="QBZ53585.1"/>
    </source>
</evidence>